<evidence type="ECO:0000313" key="2">
    <source>
        <dbReference type="Proteomes" id="UP001153269"/>
    </source>
</evidence>
<dbReference type="Proteomes" id="UP001153269">
    <property type="component" value="Unassembled WGS sequence"/>
</dbReference>
<proteinExistence type="predicted"/>
<protein>
    <submittedName>
        <fullName evidence="1">Uncharacterized protein</fullName>
    </submittedName>
</protein>
<comment type="caution">
    <text evidence="1">The sequence shown here is derived from an EMBL/GenBank/DDBJ whole genome shotgun (WGS) entry which is preliminary data.</text>
</comment>
<reference evidence="1" key="1">
    <citation type="submission" date="2020-03" db="EMBL/GenBank/DDBJ databases">
        <authorList>
            <person name="Weist P."/>
        </authorList>
    </citation>
    <scope>NUCLEOTIDE SEQUENCE</scope>
</reference>
<evidence type="ECO:0000313" key="1">
    <source>
        <dbReference type="EMBL" id="CAB1458558.1"/>
    </source>
</evidence>
<dbReference type="AlphaFoldDB" id="A0A9N7W0E3"/>
<organism evidence="1 2">
    <name type="scientific">Pleuronectes platessa</name>
    <name type="common">European plaice</name>
    <dbReference type="NCBI Taxonomy" id="8262"/>
    <lineage>
        <taxon>Eukaryota</taxon>
        <taxon>Metazoa</taxon>
        <taxon>Chordata</taxon>
        <taxon>Craniata</taxon>
        <taxon>Vertebrata</taxon>
        <taxon>Euteleostomi</taxon>
        <taxon>Actinopterygii</taxon>
        <taxon>Neopterygii</taxon>
        <taxon>Teleostei</taxon>
        <taxon>Neoteleostei</taxon>
        <taxon>Acanthomorphata</taxon>
        <taxon>Carangaria</taxon>
        <taxon>Pleuronectiformes</taxon>
        <taxon>Pleuronectoidei</taxon>
        <taxon>Pleuronectidae</taxon>
        <taxon>Pleuronectes</taxon>
    </lineage>
</organism>
<name>A0A9N7W0E3_PLEPL</name>
<gene>
    <name evidence="1" type="ORF">PLEPLA_LOCUS46388</name>
</gene>
<sequence>MPRLGTDLSVSSLSCDRSFVLFPLRTGDEGRTRARRLYHRPSLLNLRIIPFCDKKADRLPILQTLQKSKQSGPGIAVALLRLHVSHKGRPSPLLLLPPTLLPESQCEPE</sequence>
<accession>A0A9N7W0E3</accession>
<keyword evidence="2" id="KW-1185">Reference proteome</keyword>
<dbReference type="EMBL" id="CADEAL010004393">
    <property type="protein sequence ID" value="CAB1458558.1"/>
    <property type="molecule type" value="Genomic_DNA"/>
</dbReference>